<dbReference type="Proteomes" id="UP001604335">
    <property type="component" value="Unassembled WGS sequence"/>
</dbReference>
<name>A0ABW7CEN4_9CYAN</name>
<sequence>MGDRFAIAPLTFGGLGREWAGCTAPATVQFGAALRSGAVLLAHDRW</sequence>
<keyword evidence="2" id="KW-1185">Reference proteome</keyword>
<comment type="caution">
    <text evidence="1">The sequence shown here is derived from an EMBL/GenBank/DDBJ whole genome shotgun (WGS) entry which is preliminary data.</text>
</comment>
<protein>
    <submittedName>
        <fullName evidence="1">Uncharacterized protein</fullName>
    </submittedName>
</protein>
<evidence type="ECO:0000313" key="1">
    <source>
        <dbReference type="EMBL" id="MFG3818478.1"/>
    </source>
</evidence>
<gene>
    <name evidence="1" type="ORF">VPK24_12575</name>
</gene>
<evidence type="ECO:0000313" key="2">
    <source>
        <dbReference type="Proteomes" id="UP001604335"/>
    </source>
</evidence>
<reference evidence="2" key="1">
    <citation type="journal article" date="2024" name="Algal Res.">
        <title>Biochemical, toxicological and genomic investigation of a high-biomass producing Limnothrix strain isolated from Italian shallow drinking water reservoir.</title>
        <authorList>
            <person name="Simonazzi M."/>
            <person name="Shishido T.K."/>
            <person name="Delbaje E."/>
            <person name="Wahlsten M."/>
            <person name="Fewer D.P."/>
            <person name="Sivonen K."/>
            <person name="Pezzolesi L."/>
            <person name="Pistocchi R."/>
        </authorList>
    </citation>
    <scope>NUCLEOTIDE SEQUENCE [LARGE SCALE GENOMIC DNA]</scope>
    <source>
        <strain evidence="2">LRLZ20PSL1</strain>
    </source>
</reference>
<organism evidence="1 2">
    <name type="scientific">Limnothrix redekei LRLZ20PSL1</name>
    <dbReference type="NCBI Taxonomy" id="3112953"/>
    <lineage>
        <taxon>Bacteria</taxon>
        <taxon>Bacillati</taxon>
        <taxon>Cyanobacteriota</taxon>
        <taxon>Cyanophyceae</taxon>
        <taxon>Pseudanabaenales</taxon>
        <taxon>Pseudanabaenaceae</taxon>
        <taxon>Limnothrix</taxon>
    </lineage>
</organism>
<dbReference type="RefSeq" id="WP_393013862.1">
    <property type="nucleotide sequence ID" value="NZ_JAZAQF010000075.1"/>
</dbReference>
<accession>A0ABW7CEN4</accession>
<dbReference type="EMBL" id="JAZAQF010000075">
    <property type="protein sequence ID" value="MFG3818478.1"/>
    <property type="molecule type" value="Genomic_DNA"/>
</dbReference>
<proteinExistence type="predicted"/>